<dbReference type="Gene3D" id="1.20.1250.20">
    <property type="entry name" value="MFS general substrate transporter like domains"/>
    <property type="match status" value="1"/>
</dbReference>
<feature type="compositionally biased region" description="Polar residues" evidence="5">
    <location>
        <begin position="1"/>
        <end position="16"/>
    </location>
</feature>
<sequence length="625" mass="66597">MSDTMSDVSTQPSPTSGDAEKHPQDRSSVQETPKDVEAQPASEFAYPPARIAVPIIITVYLGLFVVALVSFHVNLSLSQPFVHPLMRNPEGLTNLRRQDRTIIATAIPIITNEFHSLGDVGWYGSAYMLTGCTTQLLVGRIYTFYNQKVVYLTSLFLFEAGSAICGAAPNSTVFIVGRAIAGMGSGGVFSGGILLTIPLVPLRKRPIIQGMAGALFGIASVVGPLLGGAFTDHATWRWCFYINLPIGAVVAVVVFFVLKQTAPPTNAALSAKDKILQLDPLGNFFFVPGMVCLLLALQWGGSTYAWGNARIIALLVLGALLIAAFVAVQAVNRNDTATVAPRIIKQRTVAGAFWFIFCNAAAMMGIVYYMPIWFQAIKGASAVSSGLMLLPVVLSLVVASILTGICVSRTGYYAPFLLASSCVAAVGAGLITTFTTQTGRPAWLGYQVLFGFGLGLGMQQANIAVQCVLPRKDVPVGVTLMFFGQQLGGAVFVSVCQNVFTNELVQGVRALAANVSPAQVVGAGATQLRNVLSDDALPAVLEAYNGALVKAFTVALAMTCFSIFGSSVIEWKSVKKVRDEEAAAMQEKKQKEKGAEKDEEKTVDSEVQTRNDGEEADIEKKHESG</sequence>
<evidence type="ECO:0000256" key="1">
    <source>
        <dbReference type="ARBA" id="ARBA00004141"/>
    </source>
</evidence>
<organism evidence="8 9">
    <name type="scientific">Diplodia seriata</name>
    <dbReference type="NCBI Taxonomy" id="420778"/>
    <lineage>
        <taxon>Eukaryota</taxon>
        <taxon>Fungi</taxon>
        <taxon>Dikarya</taxon>
        <taxon>Ascomycota</taxon>
        <taxon>Pezizomycotina</taxon>
        <taxon>Dothideomycetes</taxon>
        <taxon>Dothideomycetes incertae sedis</taxon>
        <taxon>Botryosphaeriales</taxon>
        <taxon>Botryosphaeriaceae</taxon>
        <taxon>Diplodia</taxon>
    </lineage>
</organism>
<dbReference type="Pfam" id="PF07690">
    <property type="entry name" value="MFS_1"/>
    <property type="match status" value="1"/>
</dbReference>
<keyword evidence="3 6" id="KW-1133">Transmembrane helix</keyword>
<dbReference type="InterPro" id="IPR011701">
    <property type="entry name" value="MFS"/>
</dbReference>
<dbReference type="SUPFAM" id="SSF103473">
    <property type="entry name" value="MFS general substrate transporter"/>
    <property type="match status" value="1"/>
</dbReference>
<feature type="domain" description="Major facilitator superfamily (MFS) profile" evidence="7">
    <location>
        <begin position="55"/>
        <end position="574"/>
    </location>
</feature>
<feature type="transmembrane region" description="Helical" evidence="6">
    <location>
        <begin position="51"/>
        <end position="77"/>
    </location>
</feature>
<dbReference type="Proteomes" id="UP001430584">
    <property type="component" value="Unassembled WGS sequence"/>
</dbReference>
<proteinExistence type="predicted"/>
<dbReference type="EMBL" id="JAJVCZ030000009">
    <property type="protein sequence ID" value="KAL0256657.1"/>
    <property type="molecule type" value="Genomic_DNA"/>
</dbReference>
<dbReference type="InterPro" id="IPR020846">
    <property type="entry name" value="MFS_dom"/>
</dbReference>
<evidence type="ECO:0000256" key="5">
    <source>
        <dbReference type="SAM" id="MobiDB-lite"/>
    </source>
</evidence>
<feature type="transmembrane region" description="Helical" evidence="6">
    <location>
        <begin position="278"/>
        <end position="299"/>
    </location>
</feature>
<dbReference type="PANTHER" id="PTHR23501:SF201">
    <property type="entry name" value="MFS AFLATOXIN EFFLUX PUMP"/>
    <property type="match status" value="1"/>
</dbReference>
<feature type="transmembrane region" description="Helical" evidence="6">
    <location>
        <begin position="412"/>
        <end position="431"/>
    </location>
</feature>
<name>A0ABR3C7N6_9PEZI</name>
<dbReference type="CDD" id="cd17502">
    <property type="entry name" value="MFS_Azr1_MDR_like"/>
    <property type="match status" value="1"/>
</dbReference>
<dbReference type="RefSeq" id="XP_066629686.1">
    <property type="nucleotide sequence ID" value="XM_066780457.1"/>
</dbReference>
<gene>
    <name evidence="8" type="ORF">SLS55_009053</name>
</gene>
<feature type="transmembrane region" description="Helical" evidence="6">
    <location>
        <begin position="238"/>
        <end position="258"/>
    </location>
</feature>
<feature type="region of interest" description="Disordered" evidence="5">
    <location>
        <begin position="1"/>
        <end position="40"/>
    </location>
</feature>
<keyword evidence="4 6" id="KW-0472">Membrane</keyword>
<feature type="transmembrane region" description="Helical" evidence="6">
    <location>
        <begin position="175"/>
        <end position="200"/>
    </location>
</feature>
<feature type="transmembrane region" description="Helical" evidence="6">
    <location>
        <begin position="352"/>
        <end position="374"/>
    </location>
</feature>
<feature type="transmembrane region" description="Helical" evidence="6">
    <location>
        <begin position="443"/>
        <end position="465"/>
    </location>
</feature>
<dbReference type="GeneID" id="92013138"/>
<evidence type="ECO:0000256" key="3">
    <source>
        <dbReference type="ARBA" id="ARBA00022989"/>
    </source>
</evidence>
<evidence type="ECO:0000256" key="4">
    <source>
        <dbReference type="ARBA" id="ARBA00023136"/>
    </source>
</evidence>
<protein>
    <recommendedName>
        <fullName evidence="7">Major facilitator superfamily (MFS) profile domain-containing protein</fullName>
    </recommendedName>
</protein>
<feature type="transmembrane region" description="Helical" evidence="6">
    <location>
        <begin position="311"/>
        <end position="331"/>
    </location>
</feature>
<evidence type="ECO:0000313" key="9">
    <source>
        <dbReference type="Proteomes" id="UP001430584"/>
    </source>
</evidence>
<evidence type="ECO:0000313" key="8">
    <source>
        <dbReference type="EMBL" id="KAL0256657.1"/>
    </source>
</evidence>
<evidence type="ECO:0000256" key="2">
    <source>
        <dbReference type="ARBA" id="ARBA00022692"/>
    </source>
</evidence>
<feature type="transmembrane region" description="Helical" evidence="6">
    <location>
        <begin position="477"/>
        <end position="500"/>
    </location>
</feature>
<keyword evidence="2 6" id="KW-0812">Transmembrane</keyword>
<evidence type="ECO:0000259" key="7">
    <source>
        <dbReference type="PROSITE" id="PS50850"/>
    </source>
</evidence>
<evidence type="ECO:0000256" key="6">
    <source>
        <dbReference type="SAM" id="Phobius"/>
    </source>
</evidence>
<reference evidence="8 9" key="1">
    <citation type="submission" date="2024-02" db="EMBL/GenBank/DDBJ databases">
        <title>De novo assembly and annotation of 12 fungi associated with fruit tree decline syndrome in Ontario, Canada.</title>
        <authorList>
            <person name="Sulman M."/>
            <person name="Ellouze W."/>
            <person name="Ilyukhin E."/>
        </authorList>
    </citation>
    <scope>NUCLEOTIDE SEQUENCE [LARGE SCALE GENOMIC DNA]</scope>
    <source>
        <strain evidence="8 9">FDS-637</strain>
    </source>
</reference>
<keyword evidence="9" id="KW-1185">Reference proteome</keyword>
<accession>A0ABR3C7N6</accession>
<feature type="region of interest" description="Disordered" evidence="5">
    <location>
        <begin position="582"/>
        <end position="625"/>
    </location>
</feature>
<dbReference type="PROSITE" id="PS50850">
    <property type="entry name" value="MFS"/>
    <property type="match status" value="1"/>
</dbReference>
<dbReference type="InterPro" id="IPR036259">
    <property type="entry name" value="MFS_trans_sf"/>
</dbReference>
<dbReference type="Gene3D" id="1.20.1720.10">
    <property type="entry name" value="Multidrug resistance protein D"/>
    <property type="match status" value="1"/>
</dbReference>
<feature type="transmembrane region" description="Helical" evidence="6">
    <location>
        <begin position="386"/>
        <end position="405"/>
    </location>
</feature>
<feature type="transmembrane region" description="Helical" evidence="6">
    <location>
        <begin position="207"/>
        <end position="226"/>
    </location>
</feature>
<feature type="transmembrane region" description="Helical" evidence="6">
    <location>
        <begin position="149"/>
        <end position="169"/>
    </location>
</feature>
<comment type="subcellular location">
    <subcellularLocation>
        <location evidence="1">Membrane</location>
        <topology evidence="1">Multi-pass membrane protein</topology>
    </subcellularLocation>
</comment>
<comment type="caution">
    <text evidence="8">The sequence shown here is derived from an EMBL/GenBank/DDBJ whole genome shotgun (WGS) entry which is preliminary data.</text>
</comment>
<feature type="transmembrane region" description="Helical" evidence="6">
    <location>
        <begin position="547"/>
        <end position="569"/>
    </location>
</feature>
<dbReference type="PANTHER" id="PTHR23501">
    <property type="entry name" value="MAJOR FACILITATOR SUPERFAMILY"/>
    <property type="match status" value="1"/>
</dbReference>